<gene>
    <name evidence="2" type="ORF">CSW64_00955</name>
</gene>
<feature type="chain" id="PRO_5013588371" evidence="1">
    <location>
        <begin position="20"/>
        <end position="147"/>
    </location>
</feature>
<organism evidence="2 3">
    <name type="scientific">Caulobacter mirabilis</name>
    <dbReference type="NCBI Taxonomy" id="69666"/>
    <lineage>
        <taxon>Bacteria</taxon>
        <taxon>Pseudomonadati</taxon>
        <taxon>Pseudomonadota</taxon>
        <taxon>Alphaproteobacteria</taxon>
        <taxon>Caulobacterales</taxon>
        <taxon>Caulobacteraceae</taxon>
        <taxon>Caulobacter</taxon>
    </lineage>
</organism>
<dbReference type="RefSeq" id="WP_099620332.1">
    <property type="nucleotide sequence ID" value="NZ_CP024201.1"/>
</dbReference>
<dbReference type="OrthoDB" id="9805504at2"/>
<dbReference type="SUPFAM" id="SSF50199">
    <property type="entry name" value="Staphylococcal nuclease"/>
    <property type="match status" value="1"/>
</dbReference>
<keyword evidence="1" id="KW-0732">Signal</keyword>
<dbReference type="AlphaFoldDB" id="A0A2D2ASY3"/>
<accession>A0A2D2ASY3</accession>
<keyword evidence="3" id="KW-1185">Reference proteome</keyword>
<sequence>MVRVVLGLLLSMAATAALADPCQAIPDKGPKPSWARPGYVVTGPVRYVGDGDSLCVGRTADPRSWVEIRLADFYAPELREPGGARAKATLERVTAGRALTCTAVRGDNGRVVSYDRLIAVCRLGDRALAEALRREGVSEGGRGLRGR</sequence>
<dbReference type="Proteomes" id="UP000228945">
    <property type="component" value="Chromosome"/>
</dbReference>
<dbReference type="KEGG" id="cmb:CSW64_00955"/>
<name>A0A2D2ASY3_9CAUL</name>
<protein>
    <submittedName>
        <fullName evidence="2">Nuclease</fullName>
    </submittedName>
</protein>
<evidence type="ECO:0000313" key="3">
    <source>
        <dbReference type="Proteomes" id="UP000228945"/>
    </source>
</evidence>
<dbReference type="EMBL" id="CP024201">
    <property type="protein sequence ID" value="ATQ41075.1"/>
    <property type="molecule type" value="Genomic_DNA"/>
</dbReference>
<evidence type="ECO:0000313" key="2">
    <source>
        <dbReference type="EMBL" id="ATQ41075.1"/>
    </source>
</evidence>
<dbReference type="Gene3D" id="2.40.50.90">
    <property type="match status" value="1"/>
</dbReference>
<evidence type="ECO:0000256" key="1">
    <source>
        <dbReference type="SAM" id="SignalP"/>
    </source>
</evidence>
<dbReference type="InterPro" id="IPR035437">
    <property type="entry name" value="SNase_OB-fold_sf"/>
</dbReference>
<reference evidence="2 3" key="1">
    <citation type="submission" date="2017-10" db="EMBL/GenBank/DDBJ databases">
        <title>Genome sequence of Caulobacter mirabilis FWC38.</title>
        <authorList>
            <person name="Fiebig A."/>
            <person name="Crosson S."/>
        </authorList>
    </citation>
    <scope>NUCLEOTIDE SEQUENCE [LARGE SCALE GENOMIC DNA]</scope>
    <source>
        <strain evidence="2 3">FWC 38</strain>
    </source>
</reference>
<feature type="signal peptide" evidence="1">
    <location>
        <begin position="1"/>
        <end position="19"/>
    </location>
</feature>
<proteinExistence type="predicted"/>